<feature type="signal peptide" evidence="2">
    <location>
        <begin position="1"/>
        <end position="21"/>
    </location>
</feature>
<keyword evidence="3" id="KW-0802">TPR repeat</keyword>
<gene>
    <name evidence="6" type="primary">ybgF</name>
    <name evidence="2" type="synonym">cpoB</name>
    <name evidence="6" type="ORF">ACBP88_15150</name>
</gene>
<dbReference type="EMBL" id="JBGJLR010000020">
    <property type="protein sequence ID" value="MEZ2740765.1"/>
    <property type="molecule type" value="Genomic_DNA"/>
</dbReference>
<feature type="coiled-coil region" evidence="2">
    <location>
        <begin position="46"/>
        <end position="94"/>
    </location>
</feature>
<feature type="domain" description="YbgF trimerisation" evidence="5">
    <location>
        <begin position="50"/>
        <end position="106"/>
    </location>
</feature>
<proteinExistence type="inferred from homology"/>
<dbReference type="HAMAP" id="MF_02066">
    <property type="entry name" value="CpoB"/>
    <property type="match status" value="1"/>
</dbReference>
<feature type="domain" description="Outer membrane lipoprotein BamD-like" evidence="4">
    <location>
        <begin position="120"/>
        <end position="241"/>
    </location>
</feature>
<keyword evidence="2" id="KW-0132">Cell division</keyword>
<dbReference type="Pfam" id="PF13525">
    <property type="entry name" value="YfiO"/>
    <property type="match status" value="1"/>
</dbReference>
<keyword evidence="2" id="KW-0175">Coiled coil</keyword>
<dbReference type="InterPro" id="IPR039565">
    <property type="entry name" value="BamD-like"/>
</dbReference>
<dbReference type="NCBIfam" id="TIGR02795">
    <property type="entry name" value="tol_pal_ybgF"/>
    <property type="match status" value="1"/>
</dbReference>
<accession>A0ABV4IG04</accession>
<dbReference type="Gene3D" id="1.25.40.10">
    <property type="entry name" value="Tetratricopeptide repeat domain"/>
    <property type="match status" value="1"/>
</dbReference>
<comment type="subcellular location">
    <subcellularLocation>
        <location evidence="2">Periplasm</location>
    </subcellularLocation>
</comment>
<feature type="repeat" description="TPR" evidence="3">
    <location>
        <begin position="157"/>
        <end position="190"/>
    </location>
</feature>
<dbReference type="InterPro" id="IPR014162">
    <property type="entry name" value="CpoB_C"/>
</dbReference>
<keyword evidence="2" id="KW-0574">Periplasm</keyword>
<comment type="function">
    <text evidence="2">Mediates coordination of peptidoglycan synthesis and outer membrane constriction during cell division.</text>
</comment>
<protein>
    <recommendedName>
        <fullName evidence="2">Cell division coordinator CpoB</fullName>
    </recommendedName>
</protein>
<dbReference type="Gene3D" id="1.20.5.110">
    <property type="match status" value="1"/>
</dbReference>
<dbReference type="SUPFAM" id="SSF48452">
    <property type="entry name" value="TPR-like"/>
    <property type="match status" value="1"/>
</dbReference>
<evidence type="ECO:0000259" key="4">
    <source>
        <dbReference type="Pfam" id="PF13525"/>
    </source>
</evidence>
<dbReference type="Proteomes" id="UP001567350">
    <property type="component" value="Unassembled WGS sequence"/>
</dbReference>
<organism evidence="6 7">
    <name type="scientific">Comamonas jiangduensis</name>
    <dbReference type="NCBI Taxonomy" id="1194168"/>
    <lineage>
        <taxon>Bacteria</taxon>
        <taxon>Pseudomonadati</taxon>
        <taxon>Pseudomonadota</taxon>
        <taxon>Betaproteobacteria</taxon>
        <taxon>Burkholderiales</taxon>
        <taxon>Comamonadaceae</taxon>
        <taxon>Comamonas</taxon>
    </lineage>
</organism>
<dbReference type="InterPro" id="IPR019734">
    <property type="entry name" value="TPR_rpt"/>
</dbReference>
<evidence type="ECO:0000313" key="6">
    <source>
        <dbReference type="EMBL" id="MEZ2740765.1"/>
    </source>
</evidence>
<evidence type="ECO:0000313" key="7">
    <source>
        <dbReference type="Proteomes" id="UP001567350"/>
    </source>
</evidence>
<feature type="chain" id="PRO_5044900004" description="Cell division coordinator CpoB" evidence="2">
    <location>
        <begin position="22"/>
        <end position="241"/>
    </location>
</feature>
<evidence type="ECO:0000259" key="5">
    <source>
        <dbReference type="Pfam" id="PF16331"/>
    </source>
</evidence>
<evidence type="ECO:0000256" key="3">
    <source>
        <dbReference type="PROSITE-ProRule" id="PRU00339"/>
    </source>
</evidence>
<keyword evidence="2" id="KW-0131">Cell cycle</keyword>
<reference evidence="6 7" key="1">
    <citation type="submission" date="2024-08" db="EMBL/GenBank/DDBJ databases">
        <authorList>
            <person name="Feng Z."/>
            <person name="Ronholm J."/>
        </authorList>
    </citation>
    <scope>NUCLEOTIDE SEQUENCE [LARGE SCALE GENOMIC DNA]</scope>
    <source>
        <strain evidence="6 7">4-AB0-8</strain>
    </source>
</reference>
<dbReference type="InterPro" id="IPR032519">
    <property type="entry name" value="YbgF_tri"/>
</dbReference>
<dbReference type="InterPro" id="IPR011990">
    <property type="entry name" value="TPR-like_helical_dom_sf"/>
</dbReference>
<keyword evidence="7" id="KW-1185">Reference proteome</keyword>
<evidence type="ECO:0000256" key="2">
    <source>
        <dbReference type="HAMAP-Rule" id="MF_02066"/>
    </source>
</evidence>
<keyword evidence="1 2" id="KW-0732">Signal</keyword>
<sequence precursor="true">MSCRALAVAGLCAAFVHPAHAFLEDAEARRAILELRQRFDSSAGEAAQMRRSMLDLQAQIETMRREMAQLTGAKEQLEREVAELQRRQKDLAAGMDDRLRKFEPAQVQVDGLEFVADPAEKRDYEAALEKFRAGDFAEARKEFANFVNTYPNSGYMPSARFWLGNTQYAGRDYKEAIANFRSMLKAAPQHARAADASLSIANCQLELKDTKGAVKTLQDLVKAYPGTEAATTAKDRLQRLK</sequence>
<dbReference type="InterPro" id="IPR034706">
    <property type="entry name" value="CpoB"/>
</dbReference>
<comment type="similarity">
    <text evidence="2">Belongs to the CpoB family.</text>
</comment>
<dbReference type="Pfam" id="PF16331">
    <property type="entry name" value="TolA_bind_tri"/>
    <property type="match status" value="1"/>
</dbReference>
<dbReference type="PROSITE" id="PS50005">
    <property type="entry name" value="TPR"/>
    <property type="match status" value="1"/>
</dbReference>
<name>A0ABV4IG04_9BURK</name>
<comment type="caution">
    <text evidence="6">The sequence shown here is derived from an EMBL/GenBank/DDBJ whole genome shotgun (WGS) entry which is preliminary data.</text>
</comment>
<evidence type="ECO:0000256" key="1">
    <source>
        <dbReference type="ARBA" id="ARBA00022729"/>
    </source>
</evidence>